<evidence type="ECO:0000313" key="6">
    <source>
        <dbReference type="Proteomes" id="UP000240322"/>
    </source>
</evidence>
<dbReference type="PROSITE" id="PS51193">
    <property type="entry name" value="HELICASE_ATP_BIND_2"/>
    <property type="match status" value="1"/>
</dbReference>
<dbReference type="PANTHER" id="PTHR11472">
    <property type="entry name" value="DNA REPAIR DEAD HELICASE RAD3/XP-D SUBFAMILY MEMBER"/>
    <property type="match status" value="1"/>
</dbReference>
<dbReference type="AlphaFoldDB" id="A0A2R6AXG9"/>
<dbReference type="InterPro" id="IPR027417">
    <property type="entry name" value="P-loop_NTPase"/>
</dbReference>
<dbReference type="Proteomes" id="UP000240322">
    <property type="component" value="Unassembled WGS sequence"/>
</dbReference>
<name>A0A2R6AXG9_9ARCH</name>
<dbReference type="PANTHER" id="PTHR11472:SF34">
    <property type="entry name" value="REGULATOR OF TELOMERE ELONGATION HELICASE 1"/>
    <property type="match status" value="1"/>
</dbReference>
<reference evidence="5 6" key="1">
    <citation type="submission" date="2017-04" db="EMBL/GenBank/DDBJ databases">
        <title>Novel microbial lineages endemic to geothermal iron-oxide mats fill important gaps in the evolutionary history of Archaea.</title>
        <authorList>
            <person name="Jay Z.J."/>
            <person name="Beam J.P."/>
            <person name="Dlakic M."/>
            <person name="Rusch D.B."/>
            <person name="Kozubal M.A."/>
            <person name="Inskeep W.P."/>
        </authorList>
    </citation>
    <scope>NUCLEOTIDE SEQUENCE [LARGE SCALE GENOMIC DNA]</scope>
    <source>
        <strain evidence="5">OSP_D</strain>
    </source>
</reference>
<evidence type="ECO:0000259" key="4">
    <source>
        <dbReference type="PROSITE" id="PS51193"/>
    </source>
</evidence>
<evidence type="ECO:0000313" key="5">
    <source>
        <dbReference type="EMBL" id="PSN90988.1"/>
    </source>
</evidence>
<dbReference type="GO" id="GO:0016818">
    <property type="term" value="F:hydrolase activity, acting on acid anhydrides, in phosphorus-containing anhydrides"/>
    <property type="evidence" value="ECO:0007669"/>
    <property type="project" value="InterPro"/>
</dbReference>
<dbReference type="InterPro" id="IPR045028">
    <property type="entry name" value="DinG/Rad3-like"/>
</dbReference>
<dbReference type="Pfam" id="PF13307">
    <property type="entry name" value="Helicase_C_2"/>
    <property type="match status" value="1"/>
</dbReference>
<keyword evidence="1" id="KW-0547">Nucleotide-binding</keyword>
<dbReference type="GO" id="GO:0006139">
    <property type="term" value="P:nucleobase-containing compound metabolic process"/>
    <property type="evidence" value="ECO:0007669"/>
    <property type="project" value="InterPro"/>
</dbReference>
<comment type="caution">
    <text evidence="5">The sequence shown here is derived from an EMBL/GenBank/DDBJ whole genome shotgun (WGS) entry which is preliminary data.</text>
</comment>
<dbReference type="GO" id="GO:0003677">
    <property type="term" value="F:DNA binding"/>
    <property type="evidence" value="ECO:0007669"/>
    <property type="project" value="InterPro"/>
</dbReference>
<dbReference type="Gene3D" id="3.40.50.300">
    <property type="entry name" value="P-loop containing nucleotide triphosphate hydrolases"/>
    <property type="match status" value="2"/>
</dbReference>
<dbReference type="InterPro" id="IPR006555">
    <property type="entry name" value="ATP-dep_Helicase_C"/>
</dbReference>
<dbReference type="InterPro" id="IPR006935">
    <property type="entry name" value="Helicase/UvrB_N"/>
</dbReference>
<dbReference type="EMBL" id="NEXE01000039">
    <property type="protein sequence ID" value="PSN90988.1"/>
    <property type="molecule type" value="Genomic_DNA"/>
</dbReference>
<evidence type="ECO:0000256" key="3">
    <source>
        <dbReference type="ARBA" id="ARBA00022840"/>
    </source>
</evidence>
<dbReference type="InterPro" id="IPR014013">
    <property type="entry name" value="Helic_SF1/SF2_ATP-bd_DinG/Rad3"/>
</dbReference>
<evidence type="ECO:0000256" key="2">
    <source>
        <dbReference type="ARBA" id="ARBA00022801"/>
    </source>
</evidence>
<dbReference type="Pfam" id="PF04851">
    <property type="entry name" value="ResIII"/>
    <property type="match status" value="1"/>
</dbReference>
<proteinExistence type="predicted"/>
<protein>
    <recommendedName>
        <fullName evidence="4">Helicase ATP-binding domain-containing protein</fullName>
    </recommendedName>
</protein>
<dbReference type="SMART" id="SM00491">
    <property type="entry name" value="HELICc2"/>
    <property type="match status" value="1"/>
</dbReference>
<dbReference type="GO" id="GO:0005524">
    <property type="term" value="F:ATP binding"/>
    <property type="evidence" value="ECO:0007669"/>
    <property type="project" value="UniProtKB-KW"/>
</dbReference>
<dbReference type="SUPFAM" id="SSF52540">
    <property type="entry name" value="P-loop containing nucleoside triphosphate hydrolases"/>
    <property type="match status" value="2"/>
</dbReference>
<accession>A0A2R6AXG9</accession>
<keyword evidence="2" id="KW-0378">Hydrolase</keyword>
<organism evidence="5 6">
    <name type="scientific">Candidatus Marsarchaeota G2 archaeon OSP_D</name>
    <dbReference type="NCBI Taxonomy" id="1978157"/>
    <lineage>
        <taxon>Archaea</taxon>
        <taxon>Candidatus Marsarchaeota</taxon>
        <taxon>Candidatus Marsarchaeota group 2</taxon>
    </lineage>
</organism>
<keyword evidence="3" id="KW-0067">ATP-binding</keyword>
<dbReference type="GO" id="GO:0003678">
    <property type="term" value="F:DNA helicase activity"/>
    <property type="evidence" value="ECO:0007669"/>
    <property type="project" value="TreeGrafter"/>
</dbReference>
<sequence>MRARFTVCRSGNYSMSLDYTSSVELRAYQKDAVKRVLSLLREGKNVVLSMPTGSGKTLVSLIAALSYARGQGVSVFTRTLAEYQAWEREARRLGVYFSGHVGRDRVCKYGPNAPTNLRDIGEQDDKGDGAPKQPFRPLLRCVECTHNLVRTAAKRRGLDGEYEDWDVLLKGKLGRELEAMQVSGVEAWVSGWKKKEHGCGYPFARDVPTTIKLFTHLSYFLLWKYVGVPSAVYIFDEAHNLAGITRNLTFTLSYNRVNELLRQYEDLREFGSRLDRVGRLAKQADGVSGAIEFLSGLLAAASWESSELPKPPSEVFEGDERIQRLIAHVKLVEEDQDIWRFRKILLCPNPQCRAENQEGVKICSACGSKIDGDEPSNRALKLVPVDPAFLLRRMNSDRWLLLSGSMPNPWYLRSVLGLTNFEVVELNPFEKLVSYYLDDELDMSYANRRNVKDLAVERAVSLKAKRGVTLLVTQNYDEVGWFTRYADVVESPKTTIGEVLSTVEQRCSQGKPTFIVGVARGKLFEGVEFKYEGKSAVRRVILLGVPYPNTKDEDFKEMAEYLKEKRGVNTWDLLMEDAVIAAKQAVGRAVRGPEDSAEVFFLDKRFRRLFKRMGVTRYTVLTGNHYMSGVESTP</sequence>
<gene>
    <name evidence="5" type="ORF">B9Q03_05435</name>
</gene>
<evidence type="ECO:0000256" key="1">
    <source>
        <dbReference type="ARBA" id="ARBA00022741"/>
    </source>
</evidence>
<feature type="domain" description="Helicase ATP-binding" evidence="4">
    <location>
        <begin position="15"/>
        <end position="301"/>
    </location>
</feature>